<keyword evidence="2" id="KW-1185">Reference proteome</keyword>
<organism evidence="1 2">
    <name type="scientific">Lysobacter koreensis</name>
    <dbReference type="NCBI Taxonomy" id="266122"/>
    <lineage>
        <taxon>Bacteria</taxon>
        <taxon>Pseudomonadati</taxon>
        <taxon>Pseudomonadota</taxon>
        <taxon>Gammaproteobacteria</taxon>
        <taxon>Lysobacterales</taxon>
        <taxon>Lysobacteraceae</taxon>
        <taxon>Lysobacter</taxon>
    </lineage>
</organism>
<evidence type="ECO:0008006" key="3">
    <source>
        <dbReference type="Google" id="ProtNLM"/>
    </source>
</evidence>
<accession>A0ABW2YPB2</accession>
<evidence type="ECO:0000313" key="1">
    <source>
        <dbReference type="EMBL" id="MFD0740178.1"/>
    </source>
</evidence>
<dbReference type="RefSeq" id="WP_386813277.1">
    <property type="nucleotide sequence ID" value="NZ_JBHTIH010000007.1"/>
</dbReference>
<gene>
    <name evidence="1" type="ORF">ACFQZQ_12915</name>
</gene>
<protein>
    <recommendedName>
        <fullName evidence="3">Phasin domain-containing protein</fullName>
    </recommendedName>
</protein>
<sequence>MTRKRTAASTGRQLTDLMIAAPEVVAIRTSRMAAMSGPTCRRDQREMARMVMEKGAAAQESWLGVAAEIALANQKMFAATVGAFWVGPFPATGAGAPAALALRLGEISQDAFYGAMAAAISPLRKRAMANVRRLRKP</sequence>
<reference evidence="2" key="1">
    <citation type="journal article" date="2019" name="Int. J. Syst. Evol. Microbiol.">
        <title>The Global Catalogue of Microorganisms (GCM) 10K type strain sequencing project: providing services to taxonomists for standard genome sequencing and annotation.</title>
        <authorList>
            <consortium name="The Broad Institute Genomics Platform"/>
            <consortium name="The Broad Institute Genome Sequencing Center for Infectious Disease"/>
            <person name="Wu L."/>
            <person name="Ma J."/>
        </authorList>
    </citation>
    <scope>NUCLEOTIDE SEQUENCE [LARGE SCALE GENOMIC DNA]</scope>
    <source>
        <strain evidence="2">CCUG 55491</strain>
    </source>
</reference>
<dbReference type="EMBL" id="JBHTIH010000007">
    <property type="protein sequence ID" value="MFD0740178.1"/>
    <property type="molecule type" value="Genomic_DNA"/>
</dbReference>
<evidence type="ECO:0000313" key="2">
    <source>
        <dbReference type="Proteomes" id="UP001597090"/>
    </source>
</evidence>
<proteinExistence type="predicted"/>
<name>A0ABW2YPB2_9GAMM</name>
<comment type="caution">
    <text evidence="1">The sequence shown here is derived from an EMBL/GenBank/DDBJ whole genome shotgun (WGS) entry which is preliminary data.</text>
</comment>
<dbReference type="Proteomes" id="UP001597090">
    <property type="component" value="Unassembled WGS sequence"/>
</dbReference>